<dbReference type="Pfam" id="PF01124">
    <property type="entry name" value="MAPEG"/>
    <property type="match status" value="1"/>
</dbReference>
<accession>A0A315EUD2</accession>
<evidence type="ECO:0000313" key="6">
    <source>
        <dbReference type="EMBL" id="PUE60468.1"/>
    </source>
</evidence>
<evidence type="ECO:0000256" key="4">
    <source>
        <dbReference type="ARBA" id="ARBA00023136"/>
    </source>
</evidence>
<evidence type="ECO:0000256" key="2">
    <source>
        <dbReference type="ARBA" id="ARBA00022692"/>
    </source>
</evidence>
<keyword evidence="2 5" id="KW-0812">Transmembrane</keyword>
<evidence type="ECO:0008006" key="8">
    <source>
        <dbReference type="Google" id="ProtNLM"/>
    </source>
</evidence>
<dbReference type="InterPro" id="IPR023352">
    <property type="entry name" value="MAPEG-like_dom_sf"/>
</dbReference>
<evidence type="ECO:0000256" key="3">
    <source>
        <dbReference type="ARBA" id="ARBA00022989"/>
    </source>
</evidence>
<dbReference type="GO" id="GO:0016020">
    <property type="term" value="C:membrane"/>
    <property type="evidence" value="ECO:0007669"/>
    <property type="project" value="UniProtKB-SubCell"/>
</dbReference>
<proteinExistence type="predicted"/>
<dbReference type="RefSeq" id="WP_108360063.1">
    <property type="nucleotide sequence ID" value="NZ_NESP01000001.1"/>
</dbReference>
<dbReference type="EMBL" id="NESP01000001">
    <property type="protein sequence ID" value="PUE60468.1"/>
    <property type="molecule type" value="Genomic_DNA"/>
</dbReference>
<feature type="transmembrane region" description="Helical" evidence="5">
    <location>
        <begin position="106"/>
        <end position="125"/>
    </location>
</feature>
<feature type="transmembrane region" description="Helical" evidence="5">
    <location>
        <begin position="81"/>
        <end position="99"/>
    </location>
</feature>
<comment type="caution">
    <text evidence="6">The sequence shown here is derived from an EMBL/GenBank/DDBJ whole genome shotgun (WGS) entry which is preliminary data.</text>
</comment>
<evidence type="ECO:0000313" key="7">
    <source>
        <dbReference type="Proteomes" id="UP000251341"/>
    </source>
</evidence>
<sequence length="126" mass="13662">MNKAFLCVLIAGLLPYVCAMVAKWGFQKFDNHNPRQWLAQQTGFRARANAAQANSFESFPLFAAGVIIATLAQVDAARIDLYAFAFVAARVGFIVCYVADKASLRSLFWLIGLLSVVGLFAAALGL</sequence>
<protein>
    <recommendedName>
        <fullName evidence="8">Glutathione metabolism protein</fullName>
    </recommendedName>
</protein>
<dbReference type="SUPFAM" id="SSF161084">
    <property type="entry name" value="MAPEG domain-like"/>
    <property type="match status" value="1"/>
</dbReference>
<dbReference type="Proteomes" id="UP000251341">
    <property type="component" value="Unassembled WGS sequence"/>
</dbReference>
<organism evidence="6 7">
    <name type="scientific">Limnohabitans curvus</name>
    <dbReference type="NCBI Taxonomy" id="323423"/>
    <lineage>
        <taxon>Bacteria</taxon>
        <taxon>Pseudomonadati</taxon>
        <taxon>Pseudomonadota</taxon>
        <taxon>Betaproteobacteria</taxon>
        <taxon>Burkholderiales</taxon>
        <taxon>Comamonadaceae</taxon>
        <taxon>Limnohabitans</taxon>
    </lineage>
</organism>
<keyword evidence="4 5" id="KW-0472">Membrane</keyword>
<name>A0A315EUD2_9BURK</name>
<dbReference type="InterPro" id="IPR001129">
    <property type="entry name" value="Membr-assoc_MAPEG"/>
</dbReference>
<gene>
    <name evidence="6" type="ORF">B9Z44_13355</name>
</gene>
<evidence type="ECO:0000256" key="1">
    <source>
        <dbReference type="ARBA" id="ARBA00004370"/>
    </source>
</evidence>
<dbReference type="AlphaFoldDB" id="A0A315EUD2"/>
<dbReference type="Gene3D" id="1.20.120.550">
    <property type="entry name" value="Membrane associated eicosanoid/glutathione metabolism-like domain"/>
    <property type="match status" value="1"/>
</dbReference>
<comment type="subcellular location">
    <subcellularLocation>
        <location evidence="1">Membrane</location>
    </subcellularLocation>
</comment>
<keyword evidence="3 5" id="KW-1133">Transmembrane helix</keyword>
<dbReference type="PANTHER" id="PTHR35371">
    <property type="entry name" value="INNER MEMBRANE PROTEIN"/>
    <property type="match status" value="1"/>
</dbReference>
<reference evidence="6 7" key="1">
    <citation type="submission" date="2017-04" db="EMBL/GenBank/DDBJ databases">
        <title>Unexpected and diverse lifestyles within the genus Limnohabitans.</title>
        <authorList>
            <person name="Kasalicky V."/>
            <person name="Mehrshad M."/>
            <person name="Andrei S.-A."/>
            <person name="Salcher M."/>
            <person name="Kratochvilova H."/>
            <person name="Simek K."/>
            <person name="Ghai R."/>
        </authorList>
    </citation>
    <scope>NUCLEOTIDE SEQUENCE [LARGE SCALE GENOMIC DNA]</scope>
    <source>
        <strain evidence="6 7">MWH-C5</strain>
    </source>
</reference>
<keyword evidence="7" id="KW-1185">Reference proteome</keyword>
<dbReference type="PANTHER" id="PTHR35371:SF1">
    <property type="entry name" value="BLR7753 PROTEIN"/>
    <property type="match status" value="1"/>
</dbReference>
<evidence type="ECO:0000256" key="5">
    <source>
        <dbReference type="SAM" id="Phobius"/>
    </source>
</evidence>